<dbReference type="GO" id="GO:0005524">
    <property type="term" value="F:ATP binding"/>
    <property type="evidence" value="ECO:0007669"/>
    <property type="project" value="UniProtKB-KW"/>
</dbReference>
<dbReference type="CDD" id="cd18584">
    <property type="entry name" value="ABC_6TM_AarD_CydD"/>
    <property type="match status" value="1"/>
</dbReference>
<evidence type="ECO:0000256" key="4">
    <source>
        <dbReference type="ARBA" id="ARBA00022519"/>
    </source>
</evidence>
<keyword evidence="9 10" id="KW-0472">Membrane</keyword>
<dbReference type="PROSITE" id="PS50893">
    <property type="entry name" value="ABC_TRANSPORTER_2"/>
    <property type="match status" value="1"/>
</dbReference>
<dbReference type="GO" id="GO:0034040">
    <property type="term" value="F:ATPase-coupled lipid transmembrane transporter activity"/>
    <property type="evidence" value="ECO:0007669"/>
    <property type="project" value="TreeGrafter"/>
</dbReference>
<dbReference type="InterPro" id="IPR011527">
    <property type="entry name" value="ABC1_TM_dom"/>
</dbReference>
<dbReference type="Proteomes" id="UP000281474">
    <property type="component" value="Unassembled WGS sequence"/>
</dbReference>
<dbReference type="AlphaFoldDB" id="A0A3L8PV11"/>
<evidence type="ECO:0000259" key="12">
    <source>
        <dbReference type="PROSITE" id="PS50929"/>
    </source>
</evidence>
<dbReference type="Gene3D" id="3.40.50.300">
    <property type="entry name" value="P-loop containing nucleotide triphosphate hydrolases"/>
    <property type="match status" value="1"/>
</dbReference>
<keyword evidence="4" id="KW-0997">Cell inner membrane</keyword>
<dbReference type="GO" id="GO:0042883">
    <property type="term" value="P:cysteine transport"/>
    <property type="evidence" value="ECO:0007669"/>
    <property type="project" value="InterPro"/>
</dbReference>
<dbReference type="OrthoDB" id="9806127at2"/>
<dbReference type="RefSeq" id="WP_121839477.1">
    <property type="nucleotide sequence ID" value="NZ_ML014789.1"/>
</dbReference>
<keyword evidence="8 10" id="KW-1133">Transmembrane helix</keyword>
<proteinExistence type="predicted"/>
<comment type="subcellular location">
    <subcellularLocation>
        <location evidence="1">Cell inner membrane</location>
        <topology evidence="1">Multi-pass membrane protein</topology>
    </subcellularLocation>
</comment>
<dbReference type="SUPFAM" id="SSF52540">
    <property type="entry name" value="P-loop containing nucleoside triphosphate hydrolases"/>
    <property type="match status" value="1"/>
</dbReference>
<dbReference type="InterPro" id="IPR039421">
    <property type="entry name" value="Type_1_exporter"/>
</dbReference>
<dbReference type="Pfam" id="PF00005">
    <property type="entry name" value="ABC_tran"/>
    <property type="match status" value="1"/>
</dbReference>
<evidence type="ECO:0000256" key="3">
    <source>
        <dbReference type="ARBA" id="ARBA00022475"/>
    </source>
</evidence>
<gene>
    <name evidence="13" type="primary">cydD</name>
    <name evidence="13" type="ORF">D5018_13245</name>
</gene>
<keyword evidence="5 10" id="KW-0812">Transmembrane</keyword>
<dbReference type="GO" id="GO:0140359">
    <property type="term" value="F:ABC-type transporter activity"/>
    <property type="evidence" value="ECO:0007669"/>
    <property type="project" value="InterPro"/>
</dbReference>
<feature type="transmembrane region" description="Helical" evidence="10">
    <location>
        <begin position="152"/>
        <end position="171"/>
    </location>
</feature>
<evidence type="ECO:0000313" key="13">
    <source>
        <dbReference type="EMBL" id="RLV59241.1"/>
    </source>
</evidence>
<dbReference type="InterPro" id="IPR003593">
    <property type="entry name" value="AAA+_ATPase"/>
</dbReference>
<dbReference type="GO" id="GO:0005886">
    <property type="term" value="C:plasma membrane"/>
    <property type="evidence" value="ECO:0007669"/>
    <property type="project" value="UniProtKB-SubCell"/>
</dbReference>
<keyword evidence="14" id="KW-1185">Reference proteome</keyword>
<feature type="transmembrane region" description="Helical" evidence="10">
    <location>
        <begin position="257"/>
        <end position="284"/>
    </location>
</feature>
<evidence type="ECO:0000256" key="1">
    <source>
        <dbReference type="ARBA" id="ARBA00004429"/>
    </source>
</evidence>
<reference evidence="13 14" key="1">
    <citation type="submission" date="2018-09" db="EMBL/GenBank/DDBJ databases">
        <title>Phylogeny of the Shewanellaceae, and recommendation for two new genera, Pseudoshewanella and Parashewanella.</title>
        <authorList>
            <person name="Wang G."/>
        </authorList>
    </citation>
    <scope>NUCLEOTIDE SEQUENCE [LARGE SCALE GENOMIC DNA]</scope>
    <source>
        <strain evidence="13 14">C51</strain>
    </source>
</reference>
<dbReference type="Gene3D" id="1.20.1560.10">
    <property type="entry name" value="ABC transporter type 1, transmembrane domain"/>
    <property type="match status" value="1"/>
</dbReference>
<evidence type="ECO:0000259" key="11">
    <source>
        <dbReference type="PROSITE" id="PS50893"/>
    </source>
</evidence>
<evidence type="ECO:0000256" key="5">
    <source>
        <dbReference type="ARBA" id="ARBA00022692"/>
    </source>
</evidence>
<dbReference type="Pfam" id="PF00664">
    <property type="entry name" value="ABC_membrane"/>
    <property type="match status" value="1"/>
</dbReference>
<evidence type="ECO:0000256" key="9">
    <source>
        <dbReference type="ARBA" id="ARBA00023136"/>
    </source>
</evidence>
<evidence type="ECO:0000256" key="8">
    <source>
        <dbReference type="ARBA" id="ARBA00022989"/>
    </source>
</evidence>
<evidence type="ECO:0000256" key="7">
    <source>
        <dbReference type="ARBA" id="ARBA00022840"/>
    </source>
</evidence>
<keyword evidence="6" id="KW-0547">Nucleotide-binding</keyword>
<feature type="transmembrane region" description="Helical" evidence="10">
    <location>
        <begin position="77"/>
        <end position="94"/>
    </location>
</feature>
<dbReference type="GO" id="GO:0016887">
    <property type="term" value="F:ATP hydrolysis activity"/>
    <property type="evidence" value="ECO:0007669"/>
    <property type="project" value="InterPro"/>
</dbReference>
<dbReference type="SMART" id="SM00382">
    <property type="entry name" value="AAA"/>
    <property type="match status" value="1"/>
</dbReference>
<keyword evidence="2" id="KW-0813">Transport</keyword>
<name>A0A3L8PV11_9GAMM</name>
<feature type="transmembrane region" description="Helical" evidence="10">
    <location>
        <begin position="35"/>
        <end position="57"/>
    </location>
</feature>
<evidence type="ECO:0000256" key="2">
    <source>
        <dbReference type="ARBA" id="ARBA00022448"/>
    </source>
</evidence>
<dbReference type="PANTHER" id="PTHR24221:SF261">
    <property type="entry name" value="GLUTATHIONE_L-CYSTEINE TRANSPORT SYSTEM ATP-BINDING_PERMEASE PROTEIN CYDD"/>
    <property type="match status" value="1"/>
</dbReference>
<feature type="domain" description="ABC transmembrane type-1" evidence="12">
    <location>
        <begin position="39"/>
        <end position="328"/>
    </location>
</feature>
<protein>
    <submittedName>
        <fullName evidence="13">Cysteine/glutathione ABC transporter permease/ATP-binding protein CydD</fullName>
    </submittedName>
</protein>
<keyword evidence="3" id="KW-1003">Cell membrane</keyword>
<feature type="domain" description="ABC transporter" evidence="11">
    <location>
        <begin position="361"/>
        <end position="594"/>
    </location>
</feature>
<dbReference type="SUPFAM" id="SSF90123">
    <property type="entry name" value="ABC transporter transmembrane region"/>
    <property type="match status" value="1"/>
</dbReference>
<dbReference type="InterPro" id="IPR014216">
    <property type="entry name" value="ABC_transptr_CydD"/>
</dbReference>
<evidence type="ECO:0000313" key="14">
    <source>
        <dbReference type="Proteomes" id="UP000281474"/>
    </source>
</evidence>
<dbReference type="InterPro" id="IPR003439">
    <property type="entry name" value="ABC_transporter-like_ATP-bd"/>
</dbReference>
<evidence type="ECO:0000256" key="10">
    <source>
        <dbReference type="SAM" id="Phobius"/>
    </source>
</evidence>
<dbReference type="NCBIfam" id="NF008379">
    <property type="entry name" value="PRK11174.1"/>
    <property type="match status" value="1"/>
</dbReference>
<keyword evidence="7 13" id="KW-0067">ATP-binding</keyword>
<organism evidence="13 14">
    <name type="scientific">Parashewanella curva</name>
    <dbReference type="NCBI Taxonomy" id="2338552"/>
    <lineage>
        <taxon>Bacteria</taxon>
        <taxon>Pseudomonadati</taxon>
        <taxon>Pseudomonadota</taxon>
        <taxon>Gammaproteobacteria</taxon>
        <taxon>Alteromonadales</taxon>
        <taxon>Shewanellaceae</taxon>
        <taxon>Parashewanella</taxon>
    </lineage>
</organism>
<dbReference type="PANTHER" id="PTHR24221">
    <property type="entry name" value="ATP-BINDING CASSETTE SUB-FAMILY B"/>
    <property type="match status" value="1"/>
</dbReference>
<dbReference type="FunFam" id="1.20.1560.10:FF:000039">
    <property type="entry name" value="Cysteine/glutathione ABC transporter permease/ATP-binding protein CydD"/>
    <property type="match status" value="1"/>
</dbReference>
<feature type="transmembrane region" description="Helical" evidence="10">
    <location>
        <begin position="290"/>
        <end position="309"/>
    </location>
</feature>
<dbReference type="NCBIfam" id="TIGR02857">
    <property type="entry name" value="CydD"/>
    <property type="match status" value="1"/>
</dbReference>
<sequence>MYSVYSIVFTFIFMVDNTEKQLLSWLKAQAKSSTFPLSITVLLGALLGVILIAQAYIVATTLEQVIIKQSSADINTALYWLLVLTLLRAMISYGKELYSYQIGQNVRQRLRQGILHKLHQLGPMYAQTKPAGEWSSMLVEQVEQLQEFYSRYLPQMAMVVCIPLMLLVVVFPQSWVAGLILLLTAPLIPLFMILVGMGAAKASQQHTLSLQRLSAYFADRISGLATLKLFYRYQSELSEIKKVSEDYRSRTMSVLKLAFLSSAVLEFFAAVSIALLAVYLGFSFLEYLDIGFYGVKVSLFSALFILLLAPEFYQPLRELGAYYHAKSQAVAASEAIVELVNKPEPDFEMMSELSDEQPLSIEAKDWVVRDHQGKALIGPLNFHWQQGKKVAIVGKSGSGKTVLLNGLLGFYPYQGSLTVNGIELSQLKNASWYQRLAWLPQQPRLPFGTIKESFGLLKPEISKAGIWLQLEKVGLADSVKQYPLQLDLMVTEKNTGLSVGQGQRLAMAILLLQSKPLLIADEPTASLDELNQDKIWSVLLEKSIDSGCIISTHQYSKLNDMDEVWVMKQGKIVEQGAVSVLAKVGSEFMKLGANQK</sequence>
<dbReference type="InterPro" id="IPR027417">
    <property type="entry name" value="P-loop_NTPase"/>
</dbReference>
<accession>A0A3L8PV11</accession>
<dbReference type="InterPro" id="IPR036640">
    <property type="entry name" value="ABC1_TM_sf"/>
</dbReference>
<comment type="caution">
    <text evidence="13">The sequence shown here is derived from an EMBL/GenBank/DDBJ whole genome shotgun (WGS) entry which is preliminary data.</text>
</comment>
<evidence type="ECO:0000256" key="6">
    <source>
        <dbReference type="ARBA" id="ARBA00022741"/>
    </source>
</evidence>
<dbReference type="PROSITE" id="PS50929">
    <property type="entry name" value="ABC_TM1F"/>
    <property type="match status" value="1"/>
</dbReference>
<dbReference type="EMBL" id="QZEI01000040">
    <property type="protein sequence ID" value="RLV59241.1"/>
    <property type="molecule type" value="Genomic_DNA"/>
</dbReference>
<feature type="transmembrane region" description="Helical" evidence="10">
    <location>
        <begin position="177"/>
        <end position="200"/>
    </location>
</feature>